<dbReference type="OrthoDB" id="9815501at2"/>
<protein>
    <submittedName>
        <fullName evidence="3">Putative addiction module antidote protein, CopG/Arc/MetJ family</fullName>
    </submittedName>
</protein>
<dbReference type="KEGG" id="mpo:Mpop_5182"/>
<name>B1Z9P0_METPB</name>
<dbReference type="PANTHER" id="PTHR36582">
    <property type="entry name" value="ANTITOXIN PARD"/>
    <property type="match status" value="1"/>
</dbReference>
<evidence type="ECO:0000256" key="2">
    <source>
        <dbReference type="ARBA" id="ARBA00022649"/>
    </source>
</evidence>
<sequence>MRSCKPVTVTLGEMQERVDARVSSGAYASVSEVVRAGLRALEREEAAIETVLHRKVQEALDDAALTLPADQVFTELRAHHAARVKAGKDGA</sequence>
<gene>
    <name evidence="3" type="ordered locus">Mpop_5182</name>
</gene>
<dbReference type="GO" id="GO:0006355">
    <property type="term" value="P:regulation of DNA-templated transcription"/>
    <property type="evidence" value="ECO:0007669"/>
    <property type="project" value="InterPro"/>
</dbReference>
<dbReference type="InterPro" id="IPR022789">
    <property type="entry name" value="ParD"/>
</dbReference>
<dbReference type="InterPro" id="IPR010985">
    <property type="entry name" value="Ribbon_hlx_hlx"/>
</dbReference>
<dbReference type="Proteomes" id="UP000007136">
    <property type="component" value="Chromosome"/>
</dbReference>
<keyword evidence="2" id="KW-1277">Toxin-antitoxin system</keyword>
<dbReference type="PANTHER" id="PTHR36582:SF2">
    <property type="entry name" value="ANTITOXIN PARD"/>
    <property type="match status" value="1"/>
</dbReference>
<dbReference type="InterPro" id="IPR038296">
    <property type="entry name" value="ParD_sf"/>
</dbReference>
<evidence type="ECO:0000313" key="4">
    <source>
        <dbReference type="Proteomes" id="UP000007136"/>
    </source>
</evidence>
<evidence type="ECO:0000313" key="3">
    <source>
        <dbReference type="EMBL" id="ACB83276.1"/>
    </source>
</evidence>
<dbReference type="NCBIfam" id="TIGR02606">
    <property type="entry name" value="antidote_CC2985"/>
    <property type="match status" value="1"/>
</dbReference>
<dbReference type="RefSeq" id="WP_012456872.1">
    <property type="nucleotide sequence ID" value="NC_010725.1"/>
</dbReference>
<dbReference type="Gene3D" id="6.10.10.120">
    <property type="entry name" value="Antitoxin ParD1-like"/>
    <property type="match status" value="1"/>
</dbReference>
<dbReference type="HOGENOM" id="CLU_144805_4_0_5"/>
<comment type="similarity">
    <text evidence="1">Belongs to the ParD antitoxin family.</text>
</comment>
<dbReference type="eggNOG" id="COG3609">
    <property type="taxonomic scope" value="Bacteria"/>
</dbReference>
<organism evidence="3 4">
    <name type="scientific">Methylorubrum populi (strain ATCC BAA-705 / NCIMB 13946 / BJ001)</name>
    <name type="common">Methylobacterium populi</name>
    <dbReference type="NCBI Taxonomy" id="441620"/>
    <lineage>
        <taxon>Bacteria</taxon>
        <taxon>Pseudomonadati</taxon>
        <taxon>Pseudomonadota</taxon>
        <taxon>Alphaproteobacteria</taxon>
        <taxon>Hyphomicrobiales</taxon>
        <taxon>Methylobacteriaceae</taxon>
        <taxon>Methylorubrum</taxon>
    </lineage>
</organism>
<proteinExistence type="inferred from homology"/>
<evidence type="ECO:0000256" key="1">
    <source>
        <dbReference type="ARBA" id="ARBA00008580"/>
    </source>
</evidence>
<dbReference type="Pfam" id="PF03693">
    <property type="entry name" value="ParD_antitoxin"/>
    <property type="match status" value="1"/>
</dbReference>
<dbReference type="EMBL" id="CP001029">
    <property type="protein sequence ID" value="ACB83276.1"/>
    <property type="molecule type" value="Genomic_DNA"/>
</dbReference>
<accession>B1Z9P0</accession>
<reference evidence="3" key="1">
    <citation type="submission" date="2008-04" db="EMBL/GenBank/DDBJ databases">
        <title>Complete sequence of chromosome of Methylobacterium populi BJ001.</title>
        <authorList>
            <consortium name="US DOE Joint Genome Institute"/>
            <person name="Copeland A."/>
            <person name="Lucas S."/>
            <person name="Lapidus A."/>
            <person name="Glavina del Rio T."/>
            <person name="Dalin E."/>
            <person name="Tice H."/>
            <person name="Bruce D."/>
            <person name="Goodwin L."/>
            <person name="Pitluck S."/>
            <person name="Chertkov O."/>
            <person name="Brettin T."/>
            <person name="Detter J.C."/>
            <person name="Han C."/>
            <person name="Kuske C.R."/>
            <person name="Schmutz J."/>
            <person name="Larimer F."/>
            <person name="Land M."/>
            <person name="Hauser L."/>
            <person name="Kyrpides N."/>
            <person name="Mikhailova N."/>
            <person name="Marx C."/>
            <person name="Richardson P."/>
        </authorList>
    </citation>
    <scope>NUCLEOTIDE SEQUENCE [LARGE SCALE GENOMIC DNA]</scope>
    <source>
        <strain evidence="3">BJ001</strain>
    </source>
</reference>
<dbReference type="SUPFAM" id="SSF47598">
    <property type="entry name" value="Ribbon-helix-helix"/>
    <property type="match status" value="1"/>
</dbReference>
<dbReference type="CDD" id="cd22231">
    <property type="entry name" value="RHH_NikR_HicB-like"/>
    <property type="match status" value="1"/>
</dbReference>
<dbReference type="AlphaFoldDB" id="B1Z9P0"/>
<dbReference type="STRING" id="441620.Mpop_5182"/>